<dbReference type="InterPro" id="IPR018704">
    <property type="entry name" value="SecYEG/CpoB_TPR"/>
</dbReference>
<organism evidence="3 4">
    <name type="scientific">Epilithonimonas bovis DSM 19482</name>
    <dbReference type="NCBI Taxonomy" id="1121284"/>
    <lineage>
        <taxon>Bacteria</taxon>
        <taxon>Pseudomonadati</taxon>
        <taxon>Bacteroidota</taxon>
        <taxon>Flavobacteriia</taxon>
        <taxon>Flavobacteriales</taxon>
        <taxon>Weeksellaceae</taxon>
        <taxon>Chryseobacterium group</taxon>
        <taxon>Epilithonimonas</taxon>
    </lineage>
</organism>
<name>A0A1U7PVM8_9FLAO</name>
<evidence type="ECO:0000313" key="3">
    <source>
        <dbReference type="EMBL" id="SIT95828.1"/>
    </source>
</evidence>
<dbReference type="Gene3D" id="1.25.40.10">
    <property type="entry name" value="Tetratricopeptide repeat domain"/>
    <property type="match status" value="1"/>
</dbReference>
<dbReference type="EMBL" id="FTPU01000004">
    <property type="protein sequence ID" value="SIT95828.1"/>
    <property type="molecule type" value="Genomic_DNA"/>
</dbReference>
<protein>
    <submittedName>
        <fullName evidence="3">Putative negative regulator of RcsB-dependent stress response</fullName>
    </submittedName>
</protein>
<dbReference type="SUPFAM" id="SSF48452">
    <property type="entry name" value="TPR-like"/>
    <property type="match status" value="1"/>
</dbReference>
<dbReference type="InterPro" id="IPR011990">
    <property type="entry name" value="TPR-like_helical_dom_sf"/>
</dbReference>
<keyword evidence="1" id="KW-1133">Transmembrane helix</keyword>
<dbReference type="Pfam" id="PF09976">
    <property type="entry name" value="TPR_21"/>
    <property type="match status" value="1"/>
</dbReference>
<keyword evidence="1" id="KW-0812">Transmembrane</keyword>
<evidence type="ECO:0000256" key="1">
    <source>
        <dbReference type="SAM" id="Phobius"/>
    </source>
</evidence>
<reference evidence="4" key="1">
    <citation type="submission" date="2016-10" db="EMBL/GenBank/DDBJ databases">
        <authorList>
            <person name="Varghese N."/>
            <person name="Submissions S."/>
        </authorList>
    </citation>
    <scope>NUCLEOTIDE SEQUENCE [LARGE SCALE GENOMIC DNA]</scope>
    <source>
        <strain evidence="4">DSM 19482</strain>
    </source>
</reference>
<feature type="transmembrane region" description="Helical" evidence="1">
    <location>
        <begin position="58"/>
        <end position="75"/>
    </location>
</feature>
<accession>A0A1U7PVM8</accession>
<evidence type="ECO:0000313" key="4">
    <source>
        <dbReference type="Proteomes" id="UP000187261"/>
    </source>
</evidence>
<dbReference type="Proteomes" id="UP000187261">
    <property type="component" value="Unassembled WGS sequence"/>
</dbReference>
<dbReference type="AlphaFoldDB" id="A0A1U7PVM8"/>
<gene>
    <name evidence="3" type="ORF">SAMN05660493_00494</name>
</gene>
<feature type="domain" description="Ancillary SecYEG translocon subunit/Cell division coordinator CpoB TPR" evidence="2">
    <location>
        <begin position="49"/>
        <end position="230"/>
    </location>
</feature>
<evidence type="ECO:0000259" key="2">
    <source>
        <dbReference type="Pfam" id="PF09976"/>
    </source>
</evidence>
<sequence length="251" mass="28076">MQIKSKALNLHFIYNIIMADLHNKKQEREGKETVEFFKDLDKEALNIESFLEKNSKKLTIGFGILIVAVLGWFGYQQFILEPQNEEATKSYLAAQKNLADGKEDLALGGKSVANPGFLGTYNDFSSTKAGKLSAYNAGLIEFKKGNYQKAYDLLDNFSSDNKILVALKYGAMADCLSNLNKSDDALTLADKASSVSDDPYTSYYFTKKAGMLALALKKNADAKKYFSAIDEKYQDYDNGQSDAFIEMTKYY</sequence>
<dbReference type="STRING" id="1121284.SAMN05660493_00494"/>
<keyword evidence="4" id="KW-1185">Reference proteome</keyword>
<keyword evidence="1" id="KW-0472">Membrane</keyword>
<proteinExistence type="predicted"/>